<keyword evidence="2 3" id="KW-0040">ANK repeat</keyword>
<evidence type="ECO:0000313" key="5">
    <source>
        <dbReference type="EMBL" id="KAG7374965.1"/>
    </source>
</evidence>
<dbReference type="Pfam" id="PF00023">
    <property type="entry name" value="Ank"/>
    <property type="match status" value="2"/>
</dbReference>
<feature type="region of interest" description="Disordered" evidence="4">
    <location>
        <begin position="92"/>
        <end position="114"/>
    </location>
</feature>
<comment type="caution">
    <text evidence="5">The sequence shown here is derived from an EMBL/GenBank/DDBJ whole genome shotgun (WGS) entry which is preliminary data.</text>
</comment>
<evidence type="ECO:0000256" key="2">
    <source>
        <dbReference type="ARBA" id="ARBA00023043"/>
    </source>
</evidence>
<dbReference type="PROSITE" id="PS50088">
    <property type="entry name" value="ANK_REPEAT"/>
    <property type="match status" value="1"/>
</dbReference>
<evidence type="ECO:0000256" key="1">
    <source>
        <dbReference type="ARBA" id="ARBA00022737"/>
    </source>
</evidence>
<dbReference type="InterPro" id="IPR002110">
    <property type="entry name" value="Ankyrin_rpt"/>
</dbReference>
<dbReference type="OrthoDB" id="194358at2759"/>
<evidence type="ECO:0000313" key="6">
    <source>
        <dbReference type="Proteomes" id="UP000693970"/>
    </source>
</evidence>
<sequence>MAASQKLLQRINVFKMEDGMEGSLARIEASESIYKEGKYDGTVHDTSWVIVTSSDDATDEAQGDSKEKTALVAPCNLFCQESEESVPMAVSEASSTLNPTDGRDDEATSPVEPVPTVLFPDDIAVVSAAELQQIDEIVESTYDRIQKLVETKGPNVYDEYGWTPIHYVVHNHRNENEEYLAKTIDANDNTNINSSEIVRYLLDMGVNVNITTLDGDADTPLHKAVLNPDGESMVTQLLAAGADIQLPNELGLTPMDLARLRYVCSPSIFRMLQRHQNNQNTDAKKN</sequence>
<dbReference type="PANTHER" id="PTHR24134">
    <property type="entry name" value="ANKYRIN REPEAT-CONTAINING PROTEIN DDB_G0279043"/>
    <property type="match status" value="1"/>
</dbReference>
<dbReference type="SMART" id="SM00248">
    <property type="entry name" value="ANK"/>
    <property type="match status" value="3"/>
</dbReference>
<dbReference type="Proteomes" id="UP000693970">
    <property type="component" value="Unassembled WGS sequence"/>
</dbReference>
<evidence type="ECO:0000256" key="3">
    <source>
        <dbReference type="PROSITE-ProRule" id="PRU00023"/>
    </source>
</evidence>
<protein>
    <submittedName>
        <fullName evidence="5">Ankyrin repeat domain protein</fullName>
    </submittedName>
</protein>
<dbReference type="PANTHER" id="PTHR24134:SF9">
    <property type="entry name" value="ANKYRIN REPEAT AND SOCS BOX PROTEIN 8"/>
    <property type="match status" value="1"/>
</dbReference>
<evidence type="ECO:0000256" key="4">
    <source>
        <dbReference type="SAM" id="MobiDB-lite"/>
    </source>
</evidence>
<reference evidence="5" key="2">
    <citation type="submission" date="2021-04" db="EMBL/GenBank/DDBJ databases">
        <authorList>
            <person name="Podell S."/>
        </authorList>
    </citation>
    <scope>NUCLEOTIDE SEQUENCE</scope>
    <source>
        <strain evidence="5">Hildebrandi</strain>
    </source>
</reference>
<proteinExistence type="predicted"/>
<keyword evidence="1" id="KW-0677">Repeat</keyword>
<reference evidence="5" key="1">
    <citation type="journal article" date="2021" name="Sci. Rep.">
        <title>Diploid genomic architecture of Nitzschia inconspicua, an elite biomass production diatom.</title>
        <authorList>
            <person name="Oliver A."/>
            <person name="Podell S."/>
            <person name="Pinowska A."/>
            <person name="Traller J.C."/>
            <person name="Smith S.R."/>
            <person name="McClure R."/>
            <person name="Beliaev A."/>
            <person name="Bohutskyi P."/>
            <person name="Hill E.A."/>
            <person name="Rabines A."/>
            <person name="Zheng H."/>
            <person name="Allen L.Z."/>
            <person name="Kuo A."/>
            <person name="Grigoriev I.V."/>
            <person name="Allen A.E."/>
            <person name="Hazlebeck D."/>
            <person name="Allen E.E."/>
        </authorList>
    </citation>
    <scope>NUCLEOTIDE SEQUENCE</scope>
    <source>
        <strain evidence="5">Hildebrandi</strain>
    </source>
</reference>
<keyword evidence="6" id="KW-1185">Reference proteome</keyword>
<dbReference type="PROSITE" id="PS50297">
    <property type="entry name" value="ANK_REP_REGION"/>
    <property type="match status" value="1"/>
</dbReference>
<accession>A0A9K3Q981</accession>
<dbReference type="AlphaFoldDB" id="A0A9K3Q981"/>
<name>A0A9K3Q981_9STRA</name>
<dbReference type="EMBL" id="JAGRRH010000001">
    <property type="protein sequence ID" value="KAG7374965.1"/>
    <property type="molecule type" value="Genomic_DNA"/>
</dbReference>
<feature type="repeat" description="ANK" evidence="3">
    <location>
        <begin position="216"/>
        <end position="249"/>
    </location>
</feature>
<gene>
    <name evidence="5" type="ORF">IV203_014060</name>
</gene>
<organism evidence="5 6">
    <name type="scientific">Nitzschia inconspicua</name>
    <dbReference type="NCBI Taxonomy" id="303405"/>
    <lineage>
        <taxon>Eukaryota</taxon>
        <taxon>Sar</taxon>
        <taxon>Stramenopiles</taxon>
        <taxon>Ochrophyta</taxon>
        <taxon>Bacillariophyta</taxon>
        <taxon>Bacillariophyceae</taxon>
        <taxon>Bacillariophycidae</taxon>
        <taxon>Bacillariales</taxon>
        <taxon>Bacillariaceae</taxon>
        <taxon>Nitzschia</taxon>
    </lineage>
</organism>